<dbReference type="GO" id="GO:0051537">
    <property type="term" value="F:2 iron, 2 sulfur cluster binding"/>
    <property type="evidence" value="ECO:0007669"/>
    <property type="project" value="UniProtKB-KW"/>
</dbReference>
<evidence type="ECO:0000256" key="1">
    <source>
        <dbReference type="ARBA" id="ARBA00001974"/>
    </source>
</evidence>
<dbReference type="AlphaFoldDB" id="A0A7X6R4V2"/>
<dbReference type="SUPFAM" id="SSF54292">
    <property type="entry name" value="2Fe-2S ferredoxin-like"/>
    <property type="match status" value="1"/>
</dbReference>
<dbReference type="InterPro" id="IPR006058">
    <property type="entry name" value="2Fe2S_fd_BS"/>
</dbReference>
<dbReference type="SUPFAM" id="SSF52343">
    <property type="entry name" value="Ferredoxin reductase-like, C-terminal NADP-linked domain"/>
    <property type="match status" value="1"/>
</dbReference>
<evidence type="ECO:0000256" key="6">
    <source>
        <dbReference type="ARBA" id="ARBA00023002"/>
    </source>
</evidence>
<gene>
    <name evidence="11" type="ORF">HGB38_22170</name>
</gene>
<dbReference type="SUPFAM" id="SSF63380">
    <property type="entry name" value="Riboflavin synthase domain-like"/>
    <property type="match status" value="1"/>
</dbReference>
<dbReference type="InterPro" id="IPR008333">
    <property type="entry name" value="Cbr1-like_FAD-bd_dom"/>
</dbReference>
<dbReference type="Gene3D" id="2.40.30.10">
    <property type="entry name" value="Translation factors"/>
    <property type="match status" value="1"/>
</dbReference>
<feature type="domain" description="FAD-binding FR-type" evidence="10">
    <location>
        <begin position="18"/>
        <end position="123"/>
    </location>
</feature>
<evidence type="ECO:0000259" key="10">
    <source>
        <dbReference type="PROSITE" id="PS51384"/>
    </source>
</evidence>
<keyword evidence="7" id="KW-0408">Iron</keyword>
<dbReference type="Pfam" id="PF00111">
    <property type="entry name" value="Fer2"/>
    <property type="match status" value="1"/>
</dbReference>
<dbReference type="PANTHER" id="PTHR47354">
    <property type="entry name" value="NADH OXIDOREDUCTASE HCR"/>
    <property type="match status" value="1"/>
</dbReference>
<dbReference type="InterPro" id="IPR012675">
    <property type="entry name" value="Beta-grasp_dom_sf"/>
</dbReference>
<comment type="cofactor">
    <cofactor evidence="1">
        <name>FAD</name>
        <dbReference type="ChEBI" id="CHEBI:57692"/>
    </cofactor>
</comment>
<dbReference type="Proteomes" id="UP000540698">
    <property type="component" value="Unassembled WGS sequence"/>
</dbReference>
<evidence type="ECO:0000256" key="3">
    <source>
        <dbReference type="ARBA" id="ARBA00022714"/>
    </source>
</evidence>
<dbReference type="InterPro" id="IPR017938">
    <property type="entry name" value="Riboflavin_synthase-like_b-brl"/>
</dbReference>
<reference evidence="11 12" key="1">
    <citation type="submission" date="2020-04" db="EMBL/GenBank/DDBJ databases">
        <title>MicrobeNet Type strains.</title>
        <authorList>
            <person name="Nicholson A.C."/>
        </authorList>
    </citation>
    <scope>NUCLEOTIDE SEQUENCE [LARGE SCALE GENOMIC DNA]</scope>
    <source>
        <strain evidence="11 12">DSM 44956</strain>
    </source>
</reference>
<keyword evidence="4" id="KW-0479">Metal-binding</keyword>
<comment type="caution">
    <text evidence="11">The sequence shown here is derived from an EMBL/GenBank/DDBJ whole genome shotgun (WGS) entry which is preliminary data.</text>
</comment>
<protein>
    <submittedName>
        <fullName evidence="11">Ferredoxin--NADP reductase</fullName>
    </submittedName>
</protein>
<evidence type="ECO:0000313" key="12">
    <source>
        <dbReference type="Proteomes" id="UP000540698"/>
    </source>
</evidence>
<evidence type="ECO:0000256" key="7">
    <source>
        <dbReference type="ARBA" id="ARBA00023004"/>
    </source>
</evidence>
<dbReference type="InterPro" id="IPR050415">
    <property type="entry name" value="MRET"/>
</dbReference>
<dbReference type="PRINTS" id="PR00410">
    <property type="entry name" value="PHEHYDRXLASE"/>
</dbReference>
<dbReference type="GO" id="GO:0050660">
    <property type="term" value="F:flavin adenine dinucleotide binding"/>
    <property type="evidence" value="ECO:0007669"/>
    <property type="project" value="TreeGrafter"/>
</dbReference>
<evidence type="ECO:0000259" key="9">
    <source>
        <dbReference type="PROSITE" id="PS51085"/>
    </source>
</evidence>
<organism evidence="11 12">
    <name type="scientific">Nocardia gamkensis</name>
    <dbReference type="NCBI Taxonomy" id="352869"/>
    <lineage>
        <taxon>Bacteria</taxon>
        <taxon>Bacillati</taxon>
        <taxon>Actinomycetota</taxon>
        <taxon>Actinomycetes</taxon>
        <taxon>Mycobacteriales</taxon>
        <taxon>Nocardiaceae</taxon>
        <taxon>Nocardia</taxon>
    </lineage>
</organism>
<keyword evidence="2" id="KW-0285">Flavoprotein</keyword>
<dbReference type="PROSITE" id="PS51384">
    <property type="entry name" value="FAD_FR"/>
    <property type="match status" value="1"/>
</dbReference>
<dbReference type="Gene3D" id="3.10.20.30">
    <property type="match status" value="1"/>
</dbReference>
<evidence type="ECO:0000256" key="8">
    <source>
        <dbReference type="ARBA" id="ARBA00023014"/>
    </source>
</evidence>
<keyword evidence="12" id="KW-1185">Reference proteome</keyword>
<dbReference type="EMBL" id="JAAXOS010000010">
    <property type="protein sequence ID" value="NKY28900.1"/>
    <property type="molecule type" value="Genomic_DNA"/>
</dbReference>
<dbReference type="PANTHER" id="PTHR47354:SF8">
    <property type="entry name" value="1,2-PHENYLACETYL-COA EPOXIDASE, SUBUNIT E"/>
    <property type="match status" value="1"/>
</dbReference>
<dbReference type="PROSITE" id="PS51085">
    <property type="entry name" value="2FE2S_FER_2"/>
    <property type="match status" value="1"/>
</dbReference>
<dbReference type="Pfam" id="PF00175">
    <property type="entry name" value="NAD_binding_1"/>
    <property type="match status" value="1"/>
</dbReference>
<dbReference type="CDD" id="cd06214">
    <property type="entry name" value="PA_degradation_oxidoreductase_like"/>
    <property type="match status" value="1"/>
</dbReference>
<keyword evidence="6" id="KW-0560">Oxidoreductase</keyword>
<evidence type="ECO:0000256" key="5">
    <source>
        <dbReference type="ARBA" id="ARBA00022827"/>
    </source>
</evidence>
<dbReference type="PROSITE" id="PS00197">
    <property type="entry name" value="2FE2S_FER_1"/>
    <property type="match status" value="1"/>
</dbReference>
<dbReference type="InterPro" id="IPR001041">
    <property type="entry name" value="2Fe-2S_ferredoxin-type"/>
</dbReference>
<sequence length="351" mass="37767">MENAVPIPAEEAALRPGIRTHPVRVADVRTETADARSFVLDIPPRLADRYAYRAGQFLTLRVRIGAQVHHRSYSMSSSPVTDPHPQITVKRIPRGLVSTWLTEQVRPGDTMDVTVPMGAFVLPDSERDIVAFAAGSGVTPVFSIVKTALATTTRRVRLFYANRDRDSIIFRTGLADLVARYPGRLTVVHHIDAESGLLTAGRISETLSGASDHEYFLCGPAPFMDVVRSGLSQGGVPDERVHLERFTPGEAAAPEDSAGGEPARVTIRCGHRTAGGEHRGGTTVLQAARALGLRPPSSCETGSCATCIARVVEGSAVMRNNEVLTAEEIADGWVLTCQAVPTGPLLRVDYD</sequence>
<keyword evidence="3" id="KW-0001">2Fe-2S</keyword>
<dbReference type="Pfam" id="PF00970">
    <property type="entry name" value="FAD_binding_6"/>
    <property type="match status" value="1"/>
</dbReference>
<dbReference type="InterPro" id="IPR001433">
    <property type="entry name" value="OxRdtase_FAD/NAD-bd"/>
</dbReference>
<evidence type="ECO:0000313" key="11">
    <source>
        <dbReference type="EMBL" id="NKY28900.1"/>
    </source>
</evidence>
<dbReference type="GO" id="GO:0016491">
    <property type="term" value="F:oxidoreductase activity"/>
    <property type="evidence" value="ECO:0007669"/>
    <property type="project" value="UniProtKB-KW"/>
</dbReference>
<dbReference type="InterPro" id="IPR039261">
    <property type="entry name" value="FNR_nucleotide-bd"/>
</dbReference>
<dbReference type="CDD" id="cd00207">
    <property type="entry name" value="fer2"/>
    <property type="match status" value="1"/>
</dbReference>
<evidence type="ECO:0000256" key="2">
    <source>
        <dbReference type="ARBA" id="ARBA00022630"/>
    </source>
</evidence>
<accession>A0A7X6R4V2</accession>
<dbReference type="GO" id="GO:0046872">
    <property type="term" value="F:metal ion binding"/>
    <property type="evidence" value="ECO:0007669"/>
    <property type="project" value="UniProtKB-KW"/>
</dbReference>
<dbReference type="Gene3D" id="3.40.50.80">
    <property type="entry name" value="Nucleotide-binding domain of ferredoxin-NADP reductase (FNR) module"/>
    <property type="match status" value="1"/>
</dbReference>
<keyword evidence="5" id="KW-0274">FAD</keyword>
<keyword evidence="8" id="KW-0411">Iron-sulfur</keyword>
<proteinExistence type="predicted"/>
<name>A0A7X6R4V2_9NOCA</name>
<evidence type="ECO:0000256" key="4">
    <source>
        <dbReference type="ARBA" id="ARBA00022723"/>
    </source>
</evidence>
<feature type="domain" description="2Fe-2S ferredoxin-type" evidence="9">
    <location>
        <begin position="263"/>
        <end position="351"/>
    </location>
</feature>
<dbReference type="InterPro" id="IPR036010">
    <property type="entry name" value="2Fe-2S_ferredoxin-like_sf"/>
</dbReference>
<dbReference type="InterPro" id="IPR017927">
    <property type="entry name" value="FAD-bd_FR_type"/>
</dbReference>